<evidence type="ECO:0000313" key="1">
    <source>
        <dbReference type="EMBL" id="CAH1406024.1"/>
    </source>
</evidence>
<dbReference type="AlphaFoldDB" id="A0A9P0HQK2"/>
<dbReference type="EMBL" id="OV725082">
    <property type="protein sequence ID" value="CAH1406024.1"/>
    <property type="molecule type" value="Genomic_DNA"/>
</dbReference>
<accession>A0A9P0HQK2</accession>
<organism evidence="1 2">
    <name type="scientific">Nezara viridula</name>
    <name type="common">Southern green stink bug</name>
    <name type="synonym">Cimex viridulus</name>
    <dbReference type="NCBI Taxonomy" id="85310"/>
    <lineage>
        <taxon>Eukaryota</taxon>
        <taxon>Metazoa</taxon>
        <taxon>Ecdysozoa</taxon>
        <taxon>Arthropoda</taxon>
        <taxon>Hexapoda</taxon>
        <taxon>Insecta</taxon>
        <taxon>Pterygota</taxon>
        <taxon>Neoptera</taxon>
        <taxon>Paraneoptera</taxon>
        <taxon>Hemiptera</taxon>
        <taxon>Heteroptera</taxon>
        <taxon>Panheteroptera</taxon>
        <taxon>Pentatomomorpha</taxon>
        <taxon>Pentatomoidea</taxon>
        <taxon>Pentatomidae</taxon>
        <taxon>Pentatominae</taxon>
        <taxon>Nezara</taxon>
    </lineage>
</organism>
<evidence type="ECO:0000313" key="2">
    <source>
        <dbReference type="Proteomes" id="UP001152798"/>
    </source>
</evidence>
<keyword evidence="2" id="KW-1185">Reference proteome</keyword>
<proteinExistence type="predicted"/>
<gene>
    <name evidence="1" type="ORF">NEZAVI_LOCUS14067</name>
</gene>
<name>A0A9P0HQK2_NEZVI</name>
<reference evidence="1" key="1">
    <citation type="submission" date="2022-01" db="EMBL/GenBank/DDBJ databases">
        <authorList>
            <person name="King R."/>
        </authorList>
    </citation>
    <scope>NUCLEOTIDE SEQUENCE</scope>
</reference>
<dbReference type="Proteomes" id="UP001152798">
    <property type="component" value="Chromosome 6"/>
</dbReference>
<sequence>MHLSYVTSPRILVARGRKDTPDITGELIRYRASSSYAHRRPLVKAQHPSRNLHLNDEGALVGLSMSFVHSQGRASSQLSAVSSLTSHLGAEKN</sequence>
<protein>
    <submittedName>
        <fullName evidence="1">Uncharacterized protein</fullName>
    </submittedName>
</protein>